<gene>
    <name evidence="1" type="ORF">DA73_0245625</name>
</gene>
<accession>A0A098XB63</accession>
<evidence type="ECO:0000313" key="1">
    <source>
        <dbReference type="EMBL" id="KIE06309.1"/>
    </source>
</evidence>
<protein>
    <submittedName>
        <fullName evidence="1">Uncharacterized protein</fullName>
    </submittedName>
</protein>
<name>A0A098XB63_9CYAN</name>
<organism evidence="1">
    <name type="scientific">Tolypothrix bouteillei VB521301</name>
    <dbReference type="NCBI Taxonomy" id="1479485"/>
    <lineage>
        <taxon>Bacteria</taxon>
        <taxon>Bacillati</taxon>
        <taxon>Cyanobacteriota</taxon>
        <taxon>Cyanophyceae</taxon>
        <taxon>Nostocales</taxon>
        <taxon>Tolypothrichaceae</taxon>
        <taxon>Tolypothrix</taxon>
    </lineage>
</organism>
<proteinExistence type="predicted"/>
<dbReference type="EMBL" id="JHEG02000070">
    <property type="protein sequence ID" value="KIE06309.1"/>
    <property type="molecule type" value="Genomic_DNA"/>
</dbReference>
<sequence>MNNLTVGNKYYFLKPGIATYPCYSNTSYGILTKILTYGLLVRDAIGQEYVVGKCEIFETNPLSKKAEVSQDSKCNDIPF</sequence>
<dbReference type="AlphaFoldDB" id="A0A098XB63"/>
<reference evidence="1" key="1">
    <citation type="journal article" date="2015" name="Genome Announc.">
        <title>Draft Genome Sequence of Tolypothrix boutellei Strain VB521301.</title>
        <authorList>
            <person name="Chandrababunaidu M.M."/>
            <person name="Singh D."/>
            <person name="Sen D."/>
            <person name="Bhan S."/>
            <person name="Das S."/>
            <person name="Gupta A."/>
            <person name="Adhikary S.P."/>
            <person name="Tripathy S."/>
        </authorList>
    </citation>
    <scope>NUCLEOTIDE SEQUENCE</scope>
    <source>
        <strain evidence="1">VB521301</strain>
    </source>
</reference>
<comment type="caution">
    <text evidence="1">The sequence shown here is derived from an EMBL/GenBank/DDBJ whole genome shotgun (WGS) entry which is preliminary data.</text>
</comment>
<dbReference type="STRING" id="1479485.DA73_0245625"/>